<evidence type="ECO:0000256" key="2">
    <source>
        <dbReference type="ARBA" id="ARBA00022679"/>
    </source>
</evidence>
<dbReference type="Gene3D" id="3.30.420.40">
    <property type="match status" value="1"/>
</dbReference>
<evidence type="ECO:0000313" key="5">
    <source>
        <dbReference type="EMBL" id="MDC9623945.1"/>
    </source>
</evidence>
<keyword evidence="3 5" id="KW-0418">Kinase</keyword>
<keyword evidence="6" id="KW-1185">Reference proteome</keyword>
<reference evidence="5 6" key="1">
    <citation type="submission" date="2023-02" db="EMBL/GenBank/DDBJ databases">
        <title>Entomopathogenic bacteria.</title>
        <authorList>
            <person name="Machado R.A."/>
        </authorList>
    </citation>
    <scope>NUCLEOTIDE SEQUENCE [LARGE SCALE GENOMIC DNA]</scope>
    <source>
        <strain evidence="5 6">XENO-7</strain>
    </source>
</reference>
<dbReference type="Pfam" id="PF02782">
    <property type="entry name" value="FGGY_C"/>
    <property type="match status" value="1"/>
</dbReference>
<keyword evidence="2" id="KW-0808">Transferase</keyword>
<dbReference type="RefSeq" id="WP_273581354.1">
    <property type="nucleotide sequence ID" value="NZ_JAQRFO010000081.1"/>
</dbReference>
<dbReference type="InterPro" id="IPR018485">
    <property type="entry name" value="FGGY_C"/>
</dbReference>
<dbReference type="InterPro" id="IPR050406">
    <property type="entry name" value="FGGY_Carb_Kinase"/>
</dbReference>
<proteinExistence type="inferred from homology"/>
<gene>
    <name evidence="5" type="ORF">PSI22_20475</name>
</gene>
<sequence>MENISEEDVLNRIASSIAPGSEGLITILDWLSPPSHQFRKGVMFGFDQRHTKYHIYRSILEAIAYTIKNYIDVMLQETSSTVNTIRIIGGGSKSDVLVQIICDLFGKKTYTLKANSSACLGATMCAAVGLGLAKDFEQIKKAMVHIDKEYIPHQDNHIYYGAINENVYKKARNYTDPLLSEVYPFLKN</sequence>
<name>A0ABT5M8C7_9GAMM</name>
<organism evidence="5 6">
    <name type="scientific">Xenorhabdus aichiensis</name>
    <dbReference type="NCBI Taxonomy" id="3025874"/>
    <lineage>
        <taxon>Bacteria</taxon>
        <taxon>Pseudomonadati</taxon>
        <taxon>Pseudomonadota</taxon>
        <taxon>Gammaproteobacteria</taxon>
        <taxon>Enterobacterales</taxon>
        <taxon>Morganellaceae</taxon>
        <taxon>Xenorhabdus</taxon>
    </lineage>
</organism>
<accession>A0ABT5M8C7</accession>
<dbReference type="SUPFAM" id="SSF53067">
    <property type="entry name" value="Actin-like ATPase domain"/>
    <property type="match status" value="1"/>
</dbReference>
<comment type="caution">
    <text evidence="5">The sequence shown here is derived from an EMBL/GenBank/DDBJ whole genome shotgun (WGS) entry which is preliminary data.</text>
</comment>
<protein>
    <submittedName>
        <fullName evidence="5">FGGY-family carbohydrate kinase</fullName>
    </submittedName>
</protein>
<feature type="domain" description="Carbohydrate kinase FGGY C-terminal" evidence="4">
    <location>
        <begin position="32"/>
        <end position="129"/>
    </location>
</feature>
<dbReference type="InterPro" id="IPR043129">
    <property type="entry name" value="ATPase_NBD"/>
</dbReference>
<evidence type="ECO:0000259" key="4">
    <source>
        <dbReference type="Pfam" id="PF02782"/>
    </source>
</evidence>
<dbReference type="Proteomes" id="UP001214757">
    <property type="component" value="Unassembled WGS sequence"/>
</dbReference>
<dbReference type="PANTHER" id="PTHR43095">
    <property type="entry name" value="SUGAR KINASE"/>
    <property type="match status" value="1"/>
</dbReference>
<evidence type="ECO:0000313" key="6">
    <source>
        <dbReference type="Proteomes" id="UP001214757"/>
    </source>
</evidence>
<dbReference type="EMBL" id="JAQRFO010000081">
    <property type="protein sequence ID" value="MDC9623945.1"/>
    <property type="molecule type" value="Genomic_DNA"/>
</dbReference>
<evidence type="ECO:0000256" key="3">
    <source>
        <dbReference type="ARBA" id="ARBA00022777"/>
    </source>
</evidence>
<comment type="similarity">
    <text evidence="1">Belongs to the FGGY kinase family.</text>
</comment>
<dbReference type="PANTHER" id="PTHR43095:SF5">
    <property type="entry name" value="XYLULOSE KINASE"/>
    <property type="match status" value="1"/>
</dbReference>
<dbReference type="GO" id="GO:0016301">
    <property type="term" value="F:kinase activity"/>
    <property type="evidence" value="ECO:0007669"/>
    <property type="project" value="UniProtKB-KW"/>
</dbReference>
<evidence type="ECO:0000256" key="1">
    <source>
        <dbReference type="ARBA" id="ARBA00009156"/>
    </source>
</evidence>